<keyword evidence="2" id="KW-0597">Phosphoprotein</keyword>
<keyword evidence="3" id="KW-0808">Transferase</keyword>
<feature type="region of interest" description="Disordered" evidence="8">
    <location>
        <begin position="341"/>
        <end position="360"/>
    </location>
</feature>
<gene>
    <name evidence="10" type="ORF">AMSG_00772</name>
</gene>
<feature type="compositionally biased region" description="Acidic residues" evidence="8">
    <location>
        <begin position="683"/>
        <end position="695"/>
    </location>
</feature>
<keyword evidence="4 7" id="KW-0547">Nucleotide-binding</keyword>
<feature type="compositionally biased region" description="Basic and acidic residues" evidence="8">
    <location>
        <begin position="634"/>
        <end position="645"/>
    </location>
</feature>
<dbReference type="InterPro" id="IPR000719">
    <property type="entry name" value="Prot_kinase_dom"/>
</dbReference>
<dbReference type="CDD" id="cd05123">
    <property type="entry name" value="STKc_AGC"/>
    <property type="match status" value="1"/>
</dbReference>
<evidence type="ECO:0000256" key="6">
    <source>
        <dbReference type="ARBA" id="ARBA00022840"/>
    </source>
</evidence>
<dbReference type="STRING" id="461836.A0A0L0DEP7"/>
<evidence type="ECO:0000256" key="8">
    <source>
        <dbReference type="SAM" id="MobiDB-lite"/>
    </source>
</evidence>
<evidence type="ECO:0000256" key="2">
    <source>
        <dbReference type="ARBA" id="ARBA00022553"/>
    </source>
</evidence>
<dbReference type="GO" id="GO:0004674">
    <property type="term" value="F:protein serine/threonine kinase activity"/>
    <property type="evidence" value="ECO:0007669"/>
    <property type="project" value="UniProtKB-KW"/>
</dbReference>
<dbReference type="RefSeq" id="XP_013762498.1">
    <property type="nucleotide sequence ID" value="XM_013907044.1"/>
</dbReference>
<dbReference type="EMBL" id="GL349435">
    <property type="protein sequence ID" value="KNC50611.1"/>
    <property type="molecule type" value="Genomic_DNA"/>
</dbReference>
<dbReference type="Gene3D" id="1.10.510.10">
    <property type="entry name" value="Transferase(Phosphotransferase) domain 1"/>
    <property type="match status" value="1"/>
</dbReference>
<feature type="domain" description="Protein kinase" evidence="9">
    <location>
        <begin position="44"/>
        <end position="289"/>
    </location>
</feature>
<keyword evidence="6 7" id="KW-0067">ATP-binding</keyword>
<dbReference type="OrthoDB" id="63267at2759"/>
<keyword evidence="5 10" id="KW-0418">Kinase</keyword>
<evidence type="ECO:0000259" key="9">
    <source>
        <dbReference type="PROSITE" id="PS50011"/>
    </source>
</evidence>
<dbReference type="Proteomes" id="UP000054408">
    <property type="component" value="Unassembled WGS sequence"/>
</dbReference>
<dbReference type="GO" id="GO:0005524">
    <property type="term" value="F:ATP binding"/>
    <property type="evidence" value="ECO:0007669"/>
    <property type="project" value="UniProtKB-UniRule"/>
</dbReference>
<dbReference type="PROSITE" id="PS00107">
    <property type="entry name" value="PROTEIN_KINASE_ATP"/>
    <property type="match status" value="1"/>
</dbReference>
<dbReference type="PROSITE" id="PS50011">
    <property type="entry name" value="PROTEIN_KINASE_DOM"/>
    <property type="match status" value="1"/>
</dbReference>
<reference evidence="10 11" key="1">
    <citation type="submission" date="2010-05" db="EMBL/GenBank/DDBJ databases">
        <title>The Genome Sequence of Thecamonas trahens ATCC 50062.</title>
        <authorList>
            <consortium name="The Broad Institute Genome Sequencing Platform"/>
            <person name="Russ C."/>
            <person name="Cuomo C."/>
            <person name="Shea T."/>
            <person name="Young S.K."/>
            <person name="Zeng Q."/>
            <person name="Koehrsen M."/>
            <person name="Haas B."/>
            <person name="Borodovsky M."/>
            <person name="Guigo R."/>
            <person name="Alvarado L."/>
            <person name="Berlin A."/>
            <person name="Bochicchio J."/>
            <person name="Borenstein D."/>
            <person name="Chapman S."/>
            <person name="Chen Z."/>
            <person name="Freedman E."/>
            <person name="Gellesch M."/>
            <person name="Goldberg J."/>
            <person name="Griggs A."/>
            <person name="Gujja S."/>
            <person name="Heilman E."/>
            <person name="Heiman D."/>
            <person name="Hepburn T."/>
            <person name="Howarth C."/>
            <person name="Jen D."/>
            <person name="Larson L."/>
            <person name="Mehta T."/>
            <person name="Park D."/>
            <person name="Pearson M."/>
            <person name="Roberts A."/>
            <person name="Saif S."/>
            <person name="Shenoy N."/>
            <person name="Sisk P."/>
            <person name="Stolte C."/>
            <person name="Sykes S."/>
            <person name="Thomson T."/>
            <person name="Walk T."/>
            <person name="White J."/>
            <person name="Yandava C."/>
            <person name="Burger G."/>
            <person name="Gray M.W."/>
            <person name="Holland P.W.H."/>
            <person name="King N."/>
            <person name="Lang F.B.F."/>
            <person name="Roger A.J."/>
            <person name="Ruiz-Trillo I."/>
            <person name="Lander E."/>
            <person name="Nusbaum C."/>
        </authorList>
    </citation>
    <scope>NUCLEOTIDE SEQUENCE [LARGE SCALE GENOMIC DNA]</scope>
    <source>
        <strain evidence="10 11">ATCC 50062</strain>
    </source>
</reference>
<dbReference type="SMART" id="SM00220">
    <property type="entry name" value="S_TKc"/>
    <property type="match status" value="1"/>
</dbReference>
<evidence type="ECO:0000313" key="10">
    <source>
        <dbReference type="EMBL" id="KNC50611.1"/>
    </source>
</evidence>
<dbReference type="InterPro" id="IPR017441">
    <property type="entry name" value="Protein_kinase_ATP_BS"/>
</dbReference>
<evidence type="ECO:0000313" key="11">
    <source>
        <dbReference type="Proteomes" id="UP000054408"/>
    </source>
</evidence>
<keyword evidence="1" id="KW-0723">Serine/threonine-protein kinase</keyword>
<dbReference type="OMA" id="HARSQGD"/>
<keyword evidence="11" id="KW-1185">Reference proteome</keyword>
<dbReference type="InterPro" id="IPR045270">
    <property type="entry name" value="STKc_AGC"/>
</dbReference>
<accession>A0A0L0DEP7</accession>
<dbReference type="PANTHER" id="PTHR24351">
    <property type="entry name" value="RIBOSOMAL PROTEIN S6 KINASE"/>
    <property type="match status" value="1"/>
</dbReference>
<evidence type="ECO:0000256" key="3">
    <source>
        <dbReference type="ARBA" id="ARBA00022679"/>
    </source>
</evidence>
<dbReference type="PROSITE" id="PS00108">
    <property type="entry name" value="PROTEIN_KINASE_ST"/>
    <property type="match status" value="1"/>
</dbReference>
<organism evidence="10 11">
    <name type="scientific">Thecamonas trahens ATCC 50062</name>
    <dbReference type="NCBI Taxonomy" id="461836"/>
    <lineage>
        <taxon>Eukaryota</taxon>
        <taxon>Apusozoa</taxon>
        <taxon>Apusomonadida</taxon>
        <taxon>Apusomonadidae</taxon>
        <taxon>Thecamonas</taxon>
    </lineage>
</organism>
<dbReference type="FunFam" id="1.10.510.10:FF:000551">
    <property type="entry name" value="Non-specific serine/threonine protein kinase"/>
    <property type="match status" value="1"/>
</dbReference>
<dbReference type="InterPro" id="IPR011009">
    <property type="entry name" value="Kinase-like_dom_sf"/>
</dbReference>
<dbReference type="Pfam" id="PF00069">
    <property type="entry name" value="Pkinase"/>
    <property type="match status" value="1"/>
</dbReference>
<proteinExistence type="predicted"/>
<evidence type="ECO:0000256" key="5">
    <source>
        <dbReference type="ARBA" id="ARBA00022777"/>
    </source>
</evidence>
<feature type="compositionally biased region" description="Basic and acidic residues" evidence="8">
    <location>
        <begin position="507"/>
        <end position="541"/>
    </location>
</feature>
<dbReference type="AlphaFoldDB" id="A0A0L0DEP7"/>
<protein>
    <submittedName>
        <fullName evidence="10">AGC protein kinase</fullName>
    </submittedName>
</protein>
<evidence type="ECO:0000256" key="1">
    <source>
        <dbReference type="ARBA" id="ARBA00022527"/>
    </source>
</evidence>
<feature type="region of interest" description="Disordered" evidence="8">
    <location>
        <begin position="387"/>
        <end position="553"/>
    </location>
</feature>
<evidence type="ECO:0000256" key="7">
    <source>
        <dbReference type="PROSITE-ProRule" id="PRU10141"/>
    </source>
</evidence>
<sequence>MSVWGDKGTAHGWLSYALGDDASDQHSLLFARHGQVPAASLSDFRYIRNLGIGTWGAVILVSLAHTYEVYAMKVMEKDTLIKTEMVEQTVEEQVLQGAASASPLVVNLRYAFQTERKICIVMDFLPGGDLFRLLSRQPHNIFPEATAKFYAAETAVAILHLHRLGIIYRDMKLENVLLSADGHVRLTDFGLAKKIFSKRTSTIVGTPEYMAPEILLSKSYDTRVDWWAFGVCLFVMMVGKYPNTSSPIANQVPASLGLSISCLDIMQSLLTQKVKKRLAGRDVLKHPWFADYDFDAVERFEYEPPLGIELEPLPDPVELPSWPLLTESLLDSYFTPVTAATPSATPRPMFGGDGGGGSESVAKLADRLRESSSGANSTNFLSALPAHAQYPASGPGSARSQSTSFETPHRGWARSTPDLGKFVRQRTDSANSALPSMSRPPIASRGGHALERIPSESQTPPTGRNERPSSSHSHSHRHRHHSSSHGHHHRSGHHKHHSSRSHRHASRDRSASHERSRSRSRDRRSSRDRSRGDSASRKSDDADGTGSVVDHAEDSLTSLADRVSALESEKRALAATVATQAERIRQLQVTTSNHITEMSDLRDLVRDLEARLNDYAAQGHDEPLVEEPLPVTRTSRETTPRENEAPFRVSPHMSPRDRRLSSGAERSPRLVPEPALVVATEFGDADDETDFDDDYLFSYSSTDE</sequence>
<name>A0A0L0DEP7_THETB</name>
<feature type="compositionally biased region" description="Basic residues" evidence="8">
    <location>
        <begin position="473"/>
        <end position="506"/>
    </location>
</feature>
<dbReference type="Gene3D" id="3.30.200.20">
    <property type="entry name" value="Phosphorylase Kinase, domain 1"/>
    <property type="match status" value="1"/>
</dbReference>
<dbReference type="SUPFAM" id="SSF56112">
    <property type="entry name" value="Protein kinase-like (PK-like)"/>
    <property type="match status" value="1"/>
</dbReference>
<evidence type="ECO:0000256" key="4">
    <source>
        <dbReference type="ARBA" id="ARBA00022741"/>
    </source>
</evidence>
<dbReference type="eggNOG" id="KOG0694">
    <property type="taxonomic scope" value="Eukaryota"/>
</dbReference>
<feature type="region of interest" description="Disordered" evidence="8">
    <location>
        <begin position="626"/>
        <end position="704"/>
    </location>
</feature>
<dbReference type="GeneID" id="25560559"/>
<feature type="binding site" evidence="7">
    <location>
        <position position="73"/>
    </location>
    <ligand>
        <name>ATP</name>
        <dbReference type="ChEBI" id="CHEBI:30616"/>
    </ligand>
</feature>
<dbReference type="InterPro" id="IPR008271">
    <property type="entry name" value="Ser/Thr_kinase_AS"/>
</dbReference>